<dbReference type="Proteomes" id="UP000720189">
    <property type="component" value="Unassembled WGS sequence"/>
</dbReference>
<evidence type="ECO:0000313" key="1">
    <source>
        <dbReference type="EMBL" id="KAH7240186.1"/>
    </source>
</evidence>
<proteinExistence type="predicted"/>
<dbReference type="EMBL" id="JAGMUX010000014">
    <property type="protein sequence ID" value="KAH7240186.1"/>
    <property type="molecule type" value="Genomic_DNA"/>
</dbReference>
<accession>A0A9P9GJQ9</accession>
<dbReference type="RefSeq" id="XP_046045980.1">
    <property type="nucleotide sequence ID" value="XM_046193568.1"/>
</dbReference>
<dbReference type="AlphaFoldDB" id="A0A9P9GJQ9"/>
<reference evidence="1" key="1">
    <citation type="journal article" date="2021" name="Nat. Commun.">
        <title>Genetic determinants of endophytism in the Arabidopsis root mycobiome.</title>
        <authorList>
            <person name="Mesny F."/>
            <person name="Miyauchi S."/>
            <person name="Thiergart T."/>
            <person name="Pickel B."/>
            <person name="Atanasova L."/>
            <person name="Karlsson M."/>
            <person name="Huettel B."/>
            <person name="Barry K.W."/>
            <person name="Haridas S."/>
            <person name="Chen C."/>
            <person name="Bauer D."/>
            <person name="Andreopoulos W."/>
            <person name="Pangilinan J."/>
            <person name="LaButti K."/>
            <person name="Riley R."/>
            <person name="Lipzen A."/>
            <person name="Clum A."/>
            <person name="Drula E."/>
            <person name="Henrissat B."/>
            <person name="Kohler A."/>
            <person name="Grigoriev I.V."/>
            <person name="Martin F.M."/>
            <person name="Hacquard S."/>
        </authorList>
    </citation>
    <scope>NUCLEOTIDE SEQUENCE</scope>
    <source>
        <strain evidence="1">MPI-CAGE-AT-0023</strain>
    </source>
</reference>
<gene>
    <name evidence="1" type="ORF">BKA55DRAFT_577153</name>
</gene>
<keyword evidence="2" id="KW-1185">Reference proteome</keyword>
<sequence>MLSLVFNLKQELPKLDHLKITDLCVRSESGRTYQDGCLAVRGNNMAFKLSAHAVERLCLVYSGPLSHHLGRKTMQLRFRFVLVGRQSGS</sequence>
<name>A0A9P9GJQ9_FUSRE</name>
<organism evidence="1 2">
    <name type="scientific">Fusarium redolens</name>
    <dbReference type="NCBI Taxonomy" id="48865"/>
    <lineage>
        <taxon>Eukaryota</taxon>
        <taxon>Fungi</taxon>
        <taxon>Dikarya</taxon>
        <taxon>Ascomycota</taxon>
        <taxon>Pezizomycotina</taxon>
        <taxon>Sordariomycetes</taxon>
        <taxon>Hypocreomycetidae</taxon>
        <taxon>Hypocreales</taxon>
        <taxon>Nectriaceae</taxon>
        <taxon>Fusarium</taxon>
        <taxon>Fusarium redolens species complex</taxon>
    </lineage>
</organism>
<dbReference type="GeneID" id="70223522"/>
<protein>
    <submittedName>
        <fullName evidence="1">Uncharacterized protein</fullName>
    </submittedName>
</protein>
<evidence type="ECO:0000313" key="2">
    <source>
        <dbReference type="Proteomes" id="UP000720189"/>
    </source>
</evidence>
<comment type="caution">
    <text evidence="1">The sequence shown here is derived from an EMBL/GenBank/DDBJ whole genome shotgun (WGS) entry which is preliminary data.</text>
</comment>